<dbReference type="AlphaFoldDB" id="A0A0F9QWH6"/>
<gene>
    <name evidence="1" type="ORF">LCGC14_0650340</name>
</gene>
<dbReference type="InterPro" id="IPR036390">
    <property type="entry name" value="WH_DNA-bd_sf"/>
</dbReference>
<name>A0A0F9QWH6_9ZZZZ</name>
<dbReference type="Gene3D" id="1.10.10.10">
    <property type="entry name" value="Winged helix-like DNA-binding domain superfamily/Winged helix DNA-binding domain"/>
    <property type="match status" value="1"/>
</dbReference>
<evidence type="ECO:0008006" key="2">
    <source>
        <dbReference type="Google" id="ProtNLM"/>
    </source>
</evidence>
<protein>
    <recommendedName>
        <fullName evidence="2">ArnR1-like winged helix-turn-helix domain-containing protein</fullName>
    </recommendedName>
</protein>
<accession>A0A0F9QWH6</accession>
<evidence type="ECO:0000313" key="1">
    <source>
        <dbReference type="EMBL" id="KKN48715.1"/>
    </source>
</evidence>
<dbReference type="EMBL" id="LAZR01001208">
    <property type="protein sequence ID" value="KKN48715.1"/>
    <property type="molecule type" value="Genomic_DNA"/>
</dbReference>
<comment type="caution">
    <text evidence="1">The sequence shown here is derived from an EMBL/GenBank/DDBJ whole genome shotgun (WGS) entry which is preliminary data.</text>
</comment>
<reference evidence="1" key="1">
    <citation type="journal article" date="2015" name="Nature">
        <title>Complex archaea that bridge the gap between prokaryotes and eukaryotes.</title>
        <authorList>
            <person name="Spang A."/>
            <person name="Saw J.H."/>
            <person name="Jorgensen S.L."/>
            <person name="Zaremba-Niedzwiedzka K."/>
            <person name="Martijn J."/>
            <person name="Lind A.E."/>
            <person name="van Eijk R."/>
            <person name="Schleper C."/>
            <person name="Guy L."/>
            <person name="Ettema T.J."/>
        </authorList>
    </citation>
    <scope>NUCLEOTIDE SEQUENCE</scope>
</reference>
<dbReference type="SUPFAM" id="SSF46785">
    <property type="entry name" value="Winged helix' DNA-binding domain"/>
    <property type="match status" value="1"/>
</dbReference>
<proteinExistence type="predicted"/>
<organism evidence="1">
    <name type="scientific">marine sediment metagenome</name>
    <dbReference type="NCBI Taxonomy" id="412755"/>
    <lineage>
        <taxon>unclassified sequences</taxon>
        <taxon>metagenomes</taxon>
        <taxon>ecological metagenomes</taxon>
    </lineage>
</organism>
<dbReference type="InterPro" id="IPR036388">
    <property type="entry name" value="WH-like_DNA-bd_sf"/>
</dbReference>
<sequence>MTELTVLCWLCKKPRRPDKIEAPMILTLASVASLIQRLRRAGFVAGKFMEKREIYFLRRPRKMYKITAAGRMAVERQMKLVGQQLSYLRGLVR</sequence>